<evidence type="ECO:0000313" key="7">
    <source>
        <dbReference type="Proteomes" id="UP001148313"/>
    </source>
</evidence>
<feature type="transmembrane region" description="Helical" evidence="5">
    <location>
        <begin position="498"/>
        <end position="518"/>
    </location>
</feature>
<accession>A0ABT4VLQ5</accession>
<comment type="caution">
    <text evidence="6">The sequence shown here is derived from an EMBL/GenBank/DDBJ whole genome shotgun (WGS) entry which is preliminary data.</text>
</comment>
<proteinExistence type="predicted"/>
<feature type="transmembrane region" description="Helical" evidence="5">
    <location>
        <begin position="207"/>
        <end position="226"/>
    </location>
</feature>
<dbReference type="EMBL" id="JAPJZH010000005">
    <property type="protein sequence ID" value="MDA4845641.1"/>
    <property type="molecule type" value="Genomic_DNA"/>
</dbReference>
<evidence type="ECO:0000256" key="5">
    <source>
        <dbReference type="SAM" id="Phobius"/>
    </source>
</evidence>
<keyword evidence="2 5" id="KW-0812">Transmembrane</keyword>
<evidence type="ECO:0000313" key="6">
    <source>
        <dbReference type="EMBL" id="MDA4845641.1"/>
    </source>
</evidence>
<sequence>MSDGMADATQIAHEGLHRHIGAWGMLLTGLTGIIGSGWLFASLYAVQIAGPAAVISWLIGCLLALTLALIYAELGALIPAAGALARIPFVALGPLGGFLSGWLCWIAYVAMVSIEVTAVLGYAGNYLPWLTETIGTDRILTGRGILVAALLIAVFTAINIAGVKWMIRSNIAITIWKLAVPVLVGVMLIIAGFQAENFTAYGGFAPYGINGILGAVSSGGIIFSFVGFRSVIDLAGEARNPARNVPLALVGSVVICLVIYVLLQVALIGAIPAEHLKDGWAGVVENFAAGPFAGLALILGLQWMALLVFADAIISPGGTALAYVGSSGRINYSMAQTGLFPKFFAHLNRNHVPANAMAVNSVIGIIILAPLPGWPQLAGFISSAAVLSLAIGPVALVVLRRQAADYQRPFRIPFAHVFSTIAFIFVGFIVYWSGWQTNWKILLIALAGFAYFALRNRLRREPAPLYVRHTGWLIVYYIVLAIISWLGNFGGGLGVIPVYLDSALIIVLSVTIFQVAVGNPLPIDVVRRFIADTDAKKVAG</sequence>
<dbReference type="PIRSF" id="PIRSF006060">
    <property type="entry name" value="AA_transporter"/>
    <property type="match status" value="1"/>
</dbReference>
<dbReference type="Proteomes" id="UP001148313">
    <property type="component" value="Unassembled WGS sequence"/>
</dbReference>
<feature type="transmembrane region" description="Helical" evidence="5">
    <location>
        <begin position="175"/>
        <end position="195"/>
    </location>
</feature>
<feature type="transmembrane region" description="Helical" evidence="5">
    <location>
        <begin position="292"/>
        <end position="314"/>
    </location>
</feature>
<feature type="transmembrane region" description="Helical" evidence="5">
    <location>
        <begin position="102"/>
        <end position="124"/>
    </location>
</feature>
<protein>
    <submittedName>
        <fullName evidence="6">APC family permease</fullName>
    </submittedName>
</protein>
<evidence type="ECO:0000256" key="2">
    <source>
        <dbReference type="ARBA" id="ARBA00022692"/>
    </source>
</evidence>
<feature type="transmembrane region" description="Helical" evidence="5">
    <location>
        <begin position="411"/>
        <end position="432"/>
    </location>
</feature>
<comment type="subcellular location">
    <subcellularLocation>
        <location evidence="1">Membrane</location>
        <topology evidence="1">Multi-pass membrane protein</topology>
    </subcellularLocation>
</comment>
<organism evidence="6 7">
    <name type="scientific">Hoeflea poritis</name>
    <dbReference type="NCBI Taxonomy" id="2993659"/>
    <lineage>
        <taxon>Bacteria</taxon>
        <taxon>Pseudomonadati</taxon>
        <taxon>Pseudomonadota</taxon>
        <taxon>Alphaproteobacteria</taxon>
        <taxon>Hyphomicrobiales</taxon>
        <taxon>Rhizobiaceae</taxon>
        <taxon>Hoeflea</taxon>
    </lineage>
</organism>
<evidence type="ECO:0000256" key="1">
    <source>
        <dbReference type="ARBA" id="ARBA00004141"/>
    </source>
</evidence>
<evidence type="ECO:0000256" key="4">
    <source>
        <dbReference type="ARBA" id="ARBA00023136"/>
    </source>
</evidence>
<gene>
    <name evidence="6" type="ORF">OOZ53_09800</name>
</gene>
<dbReference type="InterPro" id="IPR002293">
    <property type="entry name" value="AA/rel_permease1"/>
</dbReference>
<reference evidence="6" key="1">
    <citation type="submission" date="2022-11" db="EMBL/GenBank/DDBJ databases">
        <title>Hoeflea poritis sp. nov., isolated from scleractinian coral Porites lutea.</title>
        <authorList>
            <person name="Zhang G."/>
            <person name="Wei Q."/>
            <person name="Cai L."/>
        </authorList>
    </citation>
    <scope>NUCLEOTIDE SEQUENCE</scope>
    <source>
        <strain evidence="6">E7-10</strain>
    </source>
</reference>
<dbReference type="RefSeq" id="WP_271089303.1">
    <property type="nucleotide sequence ID" value="NZ_JAPJZH010000005.1"/>
</dbReference>
<feature type="transmembrane region" description="Helical" evidence="5">
    <location>
        <begin position="144"/>
        <end position="163"/>
    </location>
</feature>
<keyword evidence="3 5" id="KW-1133">Transmembrane helix</keyword>
<dbReference type="PANTHER" id="PTHR47547">
    <property type="match status" value="1"/>
</dbReference>
<dbReference type="Gene3D" id="1.20.1740.10">
    <property type="entry name" value="Amino acid/polyamine transporter I"/>
    <property type="match status" value="1"/>
</dbReference>
<feature type="transmembrane region" description="Helical" evidence="5">
    <location>
        <begin position="466"/>
        <end position="486"/>
    </location>
</feature>
<name>A0ABT4VLQ5_9HYPH</name>
<keyword evidence="7" id="KW-1185">Reference proteome</keyword>
<feature type="transmembrane region" description="Helical" evidence="5">
    <location>
        <begin position="247"/>
        <end position="272"/>
    </location>
</feature>
<keyword evidence="4 5" id="KW-0472">Membrane</keyword>
<feature type="transmembrane region" description="Helical" evidence="5">
    <location>
        <begin position="48"/>
        <end position="70"/>
    </location>
</feature>
<feature type="transmembrane region" description="Helical" evidence="5">
    <location>
        <begin position="20"/>
        <end position="41"/>
    </location>
</feature>
<dbReference type="InterPro" id="IPR052962">
    <property type="entry name" value="AA_Transporter_AGT"/>
</dbReference>
<evidence type="ECO:0000256" key="3">
    <source>
        <dbReference type="ARBA" id="ARBA00022989"/>
    </source>
</evidence>
<feature type="transmembrane region" description="Helical" evidence="5">
    <location>
        <begin position="377"/>
        <end position="399"/>
    </location>
</feature>
<feature type="transmembrane region" description="Helical" evidence="5">
    <location>
        <begin position="76"/>
        <end position="95"/>
    </location>
</feature>
<feature type="transmembrane region" description="Helical" evidence="5">
    <location>
        <begin position="438"/>
        <end position="454"/>
    </location>
</feature>
<dbReference type="Pfam" id="PF13520">
    <property type="entry name" value="AA_permease_2"/>
    <property type="match status" value="1"/>
</dbReference>
<feature type="transmembrane region" description="Helical" evidence="5">
    <location>
        <begin position="352"/>
        <end position="371"/>
    </location>
</feature>
<dbReference type="PANTHER" id="PTHR47547:SF1">
    <property type="entry name" value="ASPARTATE-PROTON SYMPORTER"/>
    <property type="match status" value="1"/>
</dbReference>